<gene>
    <name evidence="8" type="ordered locus">Thal_1590</name>
</gene>
<dbReference type="GO" id="GO:0004386">
    <property type="term" value="F:helicase activity"/>
    <property type="evidence" value="ECO:0007669"/>
    <property type="project" value="UniProtKB-KW"/>
</dbReference>
<dbReference type="SMART" id="SM00487">
    <property type="entry name" value="DEXDc"/>
    <property type="match status" value="1"/>
</dbReference>
<dbReference type="InterPro" id="IPR001650">
    <property type="entry name" value="Helicase_C-like"/>
</dbReference>
<keyword evidence="1" id="KW-0547">Nucleotide-binding</keyword>
<dbReference type="GO" id="GO:0005524">
    <property type="term" value="F:ATP binding"/>
    <property type="evidence" value="ECO:0007669"/>
    <property type="project" value="UniProtKB-KW"/>
</dbReference>
<evidence type="ECO:0000256" key="3">
    <source>
        <dbReference type="ARBA" id="ARBA00022806"/>
    </source>
</evidence>
<evidence type="ECO:0000313" key="8">
    <source>
        <dbReference type="EMBL" id="ADC90218.1"/>
    </source>
</evidence>
<dbReference type="REBASE" id="24273">
    <property type="entry name" value="TalEORF1591P"/>
</dbReference>
<dbReference type="SMART" id="SM00490">
    <property type="entry name" value="HELICc"/>
    <property type="match status" value="1"/>
</dbReference>
<evidence type="ECO:0000313" key="9">
    <source>
        <dbReference type="Proteomes" id="UP000002043"/>
    </source>
</evidence>
<dbReference type="AlphaFoldDB" id="D3SN88"/>
<dbReference type="InterPro" id="IPR000330">
    <property type="entry name" value="SNF2_N"/>
</dbReference>
<feature type="coiled-coil region" evidence="5">
    <location>
        <begin position="870"/>
        <end position="897"/>
    </location>
</feature>
<keyword evidence="4" id="KW-0067">ATP-binding</keyword>
<dbReference type="HOGENOM" id="CLU_009519_0_0_0"/>
<dbReference type="InterPro" id="IPR057342">
    <property type="entry name" value="DEXDc_RapA"/>
</dbReference>
<evidence type="ECO:0000259" key="7">
    <source>
        <dbReference type="PROSITE" id="PS51194"/>
    </source>
</evidence>
<dbReference type="Proteomes" id="UP000002043">
    <property type="component" value="Chromosome"/>
</dbReference>
<dbReference type="InterPro" id="IPR027417">
    <property type="entry name" value="P-loop_NTPase"/>
</dbReference>
<dbReference type="CDD" id="cd18793">
    <property type="entry name" value="SF2_C_SNF"/>
    <property type="match status" value="1"/>
</dbReference>
<feature type="domain" description="Helicase ATP-binding" evidence="6">
    <location>
        <begin position="109"/>
        <end position="280"/>
    </location>
</feature>
<dbReference type="PROSITE" id="PS51192">
    <property type="entry name" value="HELICASE_ATP_BIND_1"/>
    <property type="match status" value="1"/>
</dbReference>
<keyword evidence="3 8" id="KW-0347">Helicase</keyword>
<keyword evidence="2" id="KW-0378">Hydrolase</keyword>
<proteinExistence type="predicted"/>
<dbReference type="InterPro" id="IPR024975">
    <property type="entry name" value="NOV_C"/>
</dbReference>
<dbReference type="Pfam" id="PF13020">
    <property type="entry name" value="NOV_C"/>
    <property type="match status" value="1"/>
</dbReference>
<dbReference type="GO" id="GO:0016787">
    <property type="term" value="F:hydrolase activity"/>
    <property type="evidence" value="ECO:0007669"/>
    <property type="project" value="UniProtKB-KW"/>
</dbReference>
<keyword evidence="9" id="KW-1185">Reference proteome</keyword>
<dbReference type="EMBL" id="CP001931">
    <property type="protein sequence ID" value="ADC90218.1"/>
    <property type="molecule type" value="Genomic_DNA"/>
</dbReference>
<name>D3SN88_THEAH</name>
<organism evidence="8 9">
    <name type="scientific">Thermocrinis albus (strain DSM 14484 / JCM 11386 / HI 11/12)</name>
    <dbReference type="NCBI Taxonomy" id="638303"/>
    <lineage>
        <taxon>Bacteria</taxon>
        <taxon>Pseudomonadati</taxon>
        <taxon>Aquificota</taxon>
        <taxon>Aquificia</taxon>
        <taxon>Aquificales</taxon>
        <taxon>Aquificaceae</taxon>
        <taxon>Thermocrinis</taxon>
    </lineage>
</organism>
<dbReference type="InterPro" id="IPR014001">
    <property type="entry name" value="Helicase_ATP-bd"/>
</dbReference>
<dbReference type="KEGG" id="tal:Thal_1590"/>
<feature type="coiled-coil region" evidence="5">
    <location>
        <begin position="927"/>
        <end position="961"/>
    </location>
</feature>
<reference evidence="9" key="1">
    <citation type="journal article" date="2010" name="Stand. Genomic Sci.">
        <title>Complete genome sequence of Thermocrinis albus type strain (HI 11/12T).</title>
        <authorList>
            <person name="Wirth R."/>
            <person name="Sikorski J."/>
            <person name="Brambilla E."/>
            <person name="Misra M."/>
            <person name="Lapidus A."/>
            <person name="Copeland A."/>
            <person name="Nolan M."/>
            <person name="Lucas S."/>
            <person name="Chen F."/>
            <person name="Tice H."/>
            <person name="Cheng J.F."/>
            <person name="Han C."/>
            <person name="Detter J.C."/>
            <person name="Tapia R."/>
            <person name="Bruce D."/>
            <person name="Goodwin L."/>
            <person name="Pitluck S."/>
            <person name="Pati A."/>
            <person name="Anderson I."/>
            <person name="Ivanova N."/>
            <person name="Mavromatis K."/>
            <person name="Mikhailova N."/>
            <person name="Chen A."/>
            <person name="Palaniappan K."/>
            <person name="Bilek Y."/>
            <person name="Hader T."/>
            <person name="Land M."/>
            <person name="Hauser L."/>
            <person name="Chang Y.J."/>
            <person name="Jeffries C.D."/>
            <person name="Tindall B.J."/>
            <person name="Rohde M."/>
            <person name="Goker M."/>
            <person name="Bristow J."/>
            <person name="Eisen J.A."/>
            <person name="Markowitz V."/>
            <person name="Hugenholtz P."/>
            <person name="Kyrpides N.C."/>
            <person name="Klenk H.P."/>
        </authorList>
    </citation>
    <scope>NUCLEOTIDE SEQUENCE [LARGE SCALE GENOMIC DNA]</scope>
    <source>
        <strain evidence="9">DSM 14484 / JCM 11386 / HI 11/12</strain>
    </source>
</reference>
<sequence length="1107" mass="129442">MLKKGDIIKGPFWSEPIKVIEVREKGDHVNIKGFKVNSKQYIDDLLTKDQLDQLEILASERDFSADPENVFLALEAVRFKHASLFDPFLAMNVSRIDPLPFQIEAVYGYVLKQPRIRFLIADDPGAGKTIMAGLILKELKLRNLVKKVLIIVPGHLKDQWKRELKEKFNETLVEINRETLESHYGENPWERYDQVITSMDFAKQEDIVQGLNYVHWDLVIVDEAHKLSAYNYGGKISKTQRYKLGEVISKNSTHLLFLTATPHRGDPENFRLFLDLLVPGFFATQEMVEESIKNKDNPLFIRRLKEDLRDFEGKPIFPGRRSTTIKFRLSDPEKELYNEVSRYVREQYGKALKDENNRNVAFALAILQRRMASSTYALLRSLERRKNKLEKLLKGEEKRRGISAIDYYEVDDLEEGERWKREEEWESVTLARDVNELKAEINKLGELIQKAEKIVKSEKEVKLSELKTAIEKGFEEIRKMGGNPKILIFTESRDTLEYLVKKISGWGYTVNYIHGDMTIDERIKEEKRFRDETQIMVATEAAGEGINLQFCHIMINYDIPWNPNRLEQRMGRIHRYGQQKDVHIFNLVAEDTIEGQVLVKLFEKLEEIKEKLGSDKVFDIIGDVFKDKNLYELIIEAITNTRTMEDILKELDIKIDEEYIKKIKEALGESLATKHIDYTRIRETAERAREFRLIPEYVRAFFEKAFQKAGGKYTKKKGDFISIDSIPYEIRSIAETPEIKNAYGQIMKSYRKVTFDKDLAFKNPDAEFITFGHPLFEAVLKWVSEKFRDELRKGAVFKDPSGKLNGYIWFYTGEVKDGKGEVAGRKIIAIYDDGNTLREINPSVLWDLSPYTGNFESEPFDSEKREEEVKDFVIEVLENYKKEIQEERNRQAQIKRKYGLNSLDYLISQLDTELTELYERSGRGEKVDLAIRNKEDTKKRYEEAKRNLEEEIKREQSLSITMPELLSVVRIIPEKGQMVESEEIERIGMQVAMDYERKNGRNPEDVSKDNRGYDILSTDDKGEVRYIEVKARAQMGEIVLTRNEWFKASQLKDKYWLYIVVNAATKPQLYIINNPAQKLQPEEKVEVVRYVVPPDEWLSKKQEVWKE</sequence>
<dbReference type="InterPro" id="IPR038718">
    <property type="entry name" value="SNF2-like_sf"/>
</dbReference>
<dbReference type="Pfam" id="PF00271">
    <property type="entry name" value="Helicase_C"/>
    <property type="match status" value="1"/>
</dbReference>
<protein>
    <submittedName>
        <fullName evidence="8">Helicase domain protein</fullName>
    </submittedName>
</protein>
<dbReference type="RefSeq" id="WP_012992624.1">
    <property type="nucleotide sequence ID" value="NC_013894.1"/>
</dbReference>
<dbReference type="SUPFAM" id="SSF52540">
    <property type="entry name" value="P-loop containing nucleoside triphosphate hydrolases"/>
    <property type="match status" value="2"/>
</dbReference>
<dbReference type="PANTHER" id="PTHR45766:SF6">
    <property type="entry name" value="SWI_SNF-RELATED MATRIX-ASSOCIATED ACTIN-DEPENDENT REGULATOR OF CHROMATIN SUBFAMILY A-LIKE PROTEIN 1"/>
    <property type="match status" value="1"/>
</dbReference>
<dbReference type="PROSITE" id="PS51194">
    <property type="entry name" value="HELICASE_CTER"/>
    <property type="match status" value="1"/>
</dbReference>
<evidence type="ECO:0000256" key="2">
    <source>
        <dbReference type="ARBA" id="ARBA00022801"/>
    </source>
</evidence>
<evidence type="ECO:0000256" key="1">
    <source>
        <dbReference type="ARBA" id="ARBA00022741"/>
    </source>
</evidence>
<keyword evidence="5" id="KW-0175">Coiled coil</keyword>
<accession>D3SN88</accession>
<feature type="domain" description="Helicase C-terminal" evidence="7">
    <location>
        <begin position="469"/>
        <end position="625"/>
    </location>
</feature>
<dbReference type="eggNOG" id="COG0553">
    <property type="taxonomic scope" value="Bacteria"/>
</dbReference>
<evidence type="ECO:0000259" key="6">
    <source>
        <dbReference type="PROSITE" id="PS51192"/>
    </source>
</evidence>
<dbReference type="CDD" id="cd18011">
    <property type="entry name" value="DEXDc_RapA"/>
    <property type="match status" value="1"/>
</dbReference>
<dbReference type="PANTHER" id="PTHR45766">
    <property type="entry name" value="DNA ANNEALING HELICASE AND ENDONUCLEASE ZRANB3 FAMILY MEMBER"/>
    <property type="match status" value="1"/>
</dbReference>
<dbReference type="Gene3D" id="3.40.50.10810">
    <property type="entry name" value="Tandem AAA-ATPase domain"/>
    <property type="match status" value="1"/>
</dbReference>
<dbReference type="Pfam" id="PF00176">
    <property type="entry name" value="SNF2-rel_dom"/>
    <property type="match status" value="1"/>
</dbReference>
<evidence type="ECO:0000256" key="5">
    <source>
        <dbReference type="SAM" id="Coils"/>
    </source>
</evidence>
<dbReference type="STRING" id="638303.Thal_1590"/>
<dbReference type="Gene3D" id="3.40.50.300">
    <property type="entry name" value="P-loop containing nucleotide triphosphate hydrolases"/>
    <property type="match status" value="1"/>
</dbReference>
<dbReference type="OrthoDB" id="9814088at2"/>
<dbReference type="InterPro" id="IPR049730">
    <property type="entry name" value="SNF2/RAD54-like_C"/>
</dbReference>
<evidence type="ECO:0000256" key="4">
    <source>
        <dbReference type="ARBA" id="ARBA00022840"/>
    </source>
</evidence>